<comment type="cofactor">
    <cofactor evidence="2">
        <name>Mg(2+)</name>
        <dbReference type="ChEBI" id="CHEBI:18420"/>
    </cofactor>
</comment>
<dbReference type="SUPFAM" id="SSF56784">
    <property type="entry name" value="HAD-like"/>
    <property type="match status" value="1"/>
</dbReference>
<evidence type="ECO:0000313" key="13">
    <source>
        <dbReference type="Proteomes" id="UP000030101"/>
    </source>
</evidence>
<dbReference type="InterPro" id="IPR050793">
    <property type="entry name" value="CMP-NeuNAc_synthase"/>
</dbReference>
<name>A0ABR4XLP0_9PORP</name>
<dbReference type="NCBIfam" id="TIGR01670">
    <property type="entry name" value="KdsC-phosphatas"/>
    <property type="match status" value="1"/>
</dbReference>
<keyword evidence="8" id="KW-0378">Hydrolase</keyword>
<comment type="similarity">
    <text evidence="3">Belongs to the KdsC family.</text>
</comment>
<dbReference type="Gene3D" id="3.40.50.1000">
    <property type="entry name" value="HAD superfamily/HAD-like"/>
    <property type="match status" value="1"/>
</dbReference>
<evidence type="ECO:0000313" key="12">
    <source>
        <dbReference type="EMBL" id="KGN92892.1"/>
    </source>
</evidence>
<organism evidence="12 13">
    <name type="scientific">Porphyromonas canoris</name>
    <dbReference type="NCBI Taxonomy" id="36875"/>
    <lineage>
        <taxon>Bacteria</taxon>
        <taxon>Pseudomonadati</taxon>
        <taxon>Bacteroidota</taxon>
        <taxon>Bacteroidia</taxon>
        <taxon>Bacteroidales</taxon>
        <taxon>Porphyromonadaceae</taxon>
        <taxon>Porphyromonas</taxon>
    </lineage>
</organism>
<dbReference type="PANTHER" id="PTHR21485">
    <property type="entry name" value="HAD SUPERFAMILY MEMBERS CMAS AND KDSC"/>
    <property type="match status" value="1"/>
</dbReference>
<keyword evidence="10" id="KW-0448">Lipopolysaccharide biosynthesis</keyword>
<dbReference type="SFLD" id="SFLDG01136">
    <property type="entry name" value="C1.6:_Phosphoserine_Phosphatas"/>
    <property type="match status" value="1"/>
</dbReference>
<dbReference type="InterPro" id="IPR036412">
    <property type="entry name" value="HAD-like_sf"/>
</dbReference>
<dbReference type="SFLD" id="SFLDG01138">
    <property type="entry name" value="C1.6.2:_Deoxy-d-mannose-octulo"/>
    <property type="match status" value="1"/>
</dbReference>
<dbReference type="Pfam" id="PF08282">
    <property type="entry name" value="Hydrolase_3"/>
    <property type="match status" value="1"/>
</dbReference>
<sequence>MSRILEDLRPFKAVIFDVDGVLSKTTIDMDESGIPKRTVNVRDGYAIKQATDQGLILGIITGGYSPSLPLRYNALGMTHVYMKASNKTEQWEDFLQKTGLQPHEVIYVGDDIPDIPVMSRSGLAVAPADAAPEVKAIAHYISPVEGGMGVARDVLEQLMKAKGLWLTGDAFGW</sequence>
<evidence type="ECO:0000256" key="4">
    <source>
        <dbReference type="ARBA" id="ARBA00011881"/>
    </source>
</evidence>
<protein>
    <recommendedName>
        <fullName evidence="6">3-deoxy-D-manno-octulosonate 8-phosphate phosphatase KdsC</fullName>
        <ecNumber evidence="5">3.1.3.45</ecNumber>
    </recommendedName>
    <alternativeName>
        <fullName evidence="11">KDO 8-P phosphatase</fullName>
    </alternativeName>
</protein>
<dbReference type="EMBL" id="JQZV01000006">
    <property type="protein sequence ID" value="KGN92892.1"/>
    <property type="molecule type" value="Genomic_DNA"/>
</dbReference>
<gene>
    <name evidence="12" type="ORF">HQ43_03190</name>
</gene>
<evidence type="ECO:0000256" key="5">
    <source>
        <dbReference type="ARBA" id="ARBA00013066"/>
    </source>
</evidence>
<keyword evidence="13" id="KW-1185">Reference proteome</keyword>
<comment type="subunit">
    <text evidence="4">Homotetramer.</text>
</comment>
<evidence type="ECO:0000256" key="9">
    <source>
        <dbReference type="ARBA" id="ARBA00022842"/>
    </source>
</evidence>
<evidence type="ECO:0000256" key="8">
    <source>
        <dbReference type="ARBA" id="ARBA00022801"/>
    </source>
</evidence>
<keyword evidence="9" id="KW-0460">Magnesium</keyword>
<dbReference type="PIRSF" id="PIRSF006118">
    <property type="entry name" value="KDO8-P_Ptase"/>
    <property type="match status" value="1"/>
</dbReference>
<dbReference type="InterPro" id="IPR023214">
    <property type="entry name" value="HAD_sf"/>
</dbReference>
<dbReference type="RefSeq" id="WP_036789483.1">
    <property type="nucleotide sequence ID" value="NZ_JQZV01000006.1"/>
</dbReference>
<dbReference type="InterPro" id="IPR010023">
    <property type="entry name" value="KdsC_fam"/>
</dbReference>
<evidence type="ECO:0000256" key="10">
    <source>
        <dbReference type="ARBA" id="ARBA00022985"/>
    </source>
</evidence>
<comment type="caution">
    <text evidence="12">The sequence shown here is derived from an EMBL/GenBank/DDBJ whole genome shotgun (WGS) entry which is preliminary data.</text>
</comment>
<keyword evidence="7" id="KW-0479">Metal-binding</keyword>
<dbReference type="EC" id="3.1.3.45" evidence="5"/>
<proteinExistence type="inferred from homology"/>
<dbReference type="PANTHER" id="PTHR21485:SF6">
    <property type="entry name" value="N-ACYLNEURAMINATE CYTIDYLYLTRANSFERASE-RELATED"/>
    <property type="match status" value="1"/>
</dbReference>
<dbReference type="SFLD" id="SFLDS00003">
    <property type="entry name" value="Haloacid_Dehalogenase"/>
    <property type="match status" value="1"/>
</dbReference>
<evidence type="ECO:0000256" key="6">
    <source>
        <dbReference type="ARBA" id="ARBA00020092"/>
    </source>
</evidence>
<accession>A0ABR4XLP0</accession>
<evidence type="ECO:0000256" key="2">
    <source>
        <dbReference type="ARBA" id="ARBA00001946"/>
    </source>
</evidence>
<reference evidence="12 13" key="1">
    <citation type="submission" date="2014-08" db="EMBL/GenBank/DDBJ databases">
        <title>Porphyromonas canoris strain:OH2762 Genome sequencing.</title>
        <authorList>
            <person name="Wallis C."/>
            <person name="Deusch O."/>
            <person name="O'Flynn C."/>
            <person name="Davis I."/>
            <person name="Jospin G."/>
            <person name="Darling A.E."/>
            <person name="Coil D.A."/>
            <person name="Alexiev A."/>
            <person name="Horsfall A."/>
            <person name="Kirkwood N."/>
            <person name="Harris S."/>
            <person name="Eisen J.A."/>
        </authorList>
    </citation>
    <scope>NUCLEOTIDE SEQUENCE [LARGE SCALE GENOMIC DNA]</scope>
    <source>
        <strain evidence="13">COT-108 OH2762</strain>
    </source>
</reference>
<evidence type="ECO:0000256" key="3">
    <source>
        <dbReference type="ARBA" id="ARBA00005893"/>
    </source>
</evidence>
<evidence type="ECO:0000256" key="1">
    <source>
        <dbReference type="ARBA" id="ARBA00000898"/>
    </source>
</evidence>
<dbReference type="Proteomes" id="UP000030101">
    <property type="component" value="Unassembled WGS sequence"/>
</dbReference>
<comment type="catalytic activity">
    <reaction evidence="1">
        <text>3-deoxy-alpha-D-manno-2-octulosonate-8-phosphate + H2O = 3-deoxy-alpha-D-manno-oct-2-ulosonate + phosphate</text>
        <dbReference type="Rhea" id="RHEA:11500"/>
        <dbReference type="ChEBI" id="CHEBI:15377"/>
        <dbReference type="ChEBI" id="CHEBI:43474"/>
        <dbReference type="ChEBI" id="CHEBI:85985"/>
        <dbReference type="ChEBI" id="CHEBI:85986"/>
        <dbReference type="EC" id="3.1.3.45"/>
    </reaction>
</comment>
<evidence type="ECO:0000256" key="11">
    <source>
        <dbReference type="ARBA" id="ARBA00031051"/>
    </source>
</evidence>
<evidence type="ECO:0000256" key="7">
    <source>
        <dbReference type="ARBA" id="ARBA00022723"/>
    </source>
</evidence>